<comment type="caution">
    <text evidence="12">The sequence shown here is derived from an EMBL/GenBank/DDBJ whole genome shotgun (WGS) entry which is preliminary data.</text>
</comment>
<dbReference type="InterPro" id="IPR037066">
    <property type="entry name" value="Plug_dom_sf"/>
</dbReference>
<dbReference type="Proteomes" id="UP001629260">
    <property type="component" value="Unassembled WGS sequence"/>
</dbReference>
<keyword evidence="4 8" id="KW-0812">Transmembrane</keyword>
<evidence type="ECO:0000256" key="6">
    <source>
        <dbReference type="ARBA" id="ARBA00023136"/>
    </source>
</evidence>
<dbReference type="SUPFAM" id="SSF49464">
    <property type="entry name" value="Carboxypeptidase regulatory domain-like"/>
    <property type="match status" value="1"/>
</dbReference>
<dbReference type="Gene3D" id="3.55.50.30">
    <property type="match status" value="1"/>
</dbReference>
<evidence type="ECO:0000256" key="8">
    <source>
        <dbReference type="PROSITE-ProRule" id="PRU01360"/>
    </source>
</evidence>
<dbReference type="InterPro" id="IPR000531">
    <property type="entry name" value="Beta-barrel_TonB"/>
</dbReference>
<comment type="similarity">
    <text evidence="8 9">Belongs to the TonB-dependent receptor family.</text>
</comment>
<protein>
    <submittedName>
        <fullName evidence="12">TonB-dependent receptor</fullName>
    </submittedName>
</protein>
<dbReference type="RefSeq" id="WP_408081747.1">
    <property type="nucleotide sequence ID" value="NZ_JBELQA010000005.1"/>
</dbReference>
<dbReference type="NCBIfam" id="TIGR04057">
    <property type="entry name" value="SusC_RagA_signa"/>
    <property type="match status" value="1"/>
</dbReference>
<dbReference type="Gene3D" id="2.170.130.10">
    <property type="entry name" value="TonB-dependent receptor, plug domain"/>
    <property type="match status" value="1"/>
</dbReference>
<dbReference type="InterPro" id="IPR008969">
    <property type="entry name" value="CarboxyPept-like_regulatory"/>
</dbReference>
<dbReference type="Pfam" id="PF07715">
    <property type="entry name" value="Plug"/>
    <property type="match status" value="1"/>
</dbReference>
<evidence type="ECO:0000259" key="11">
    <source>
        <dbReference type="Pfam" id="PF07715"/>
    </source>
</evidence>
<evidence type="ECO:0000256" key="1">
    <source>
        <dbReference type="ARBA" id="ARBA00004571"/>
    </source>
</evidence>
<dbReference type="EMBL" id="JBELQA010000005">
    <property type="protein sequence ID" value="MFL9831274.1"/>
    <property type="molecule type" value="Genomic_DNA"/>
</dbReference>
<reference evidence="12 13" key="1">
    <citation type="submission" date="2024-06" db="EMBL/GenBank/DDBJ databases">
        <authorList>
            <person name="Kaempfer P."/>
            <person name="Viver T."/>
        </authorList>
    </citation>
    <scope>NUCLEOTIDE SEQUENCE [LARGE SCALE GENOMIC DNA]</scope>
    <source>
        <strain evidence="12 13">ST-87</strain>
    </source>
</reference>
<evidence type="ECO:0000313" key="12">
    <source>
        <dbReference type="EMBL" id="MFL9831274.1"/>
    </source>
</evidence>
<evidence type="ECO:0000259" key="10">
    <source>
        <dbReference type="Pfam" id="PF00593"/>
    </source>
</evidence>
<feature type="domain" description="TonB-dependent receptor plug" evidence="11">
    <location>
        <begin position="231"/>
        <end position="338"/>
    </location>
</feature>
<keyword evidence="13" id="KW-1185">Reference proteome</keyword>
<dbReference type="InterPro" id="IPR023996">
    <property type="entry name" value="TonB-dep_OMP_SusC/RagA"/>
</dbReference>
<evidence type="ECO:0000256" key="3">
    <source>
        <dbReference type="ARBA" id="ARBA00022452"/>
    </source>
</evidence>
<dbReference type="PROSITE" id="PS52016">
    <property type="entry name" value="TONB_DEPENDENT_REC_3"/>
    <property type="match status" value="1"/>
</dbReference>
<evidence type="ECO:0000256" key="4">
    <source>
        <dbReference type="ARBA" id="ARBA00022692"/>
    </source>
</evidence>
<evidence type="ECO:0000256" key="9">
    <source>
        <dbReference type="RuleBase" id="RU003357"/>
    </source>
</evidence>
<evidence type="ECO:0000256" key="7">
    <source>
        <dbReference type="ARBA" id="ARBA00023237"/>
    </source>
</evidence>
<keyword evidence="7 8" id="KW-0998">Cell outer membrane</keyword>
<gene>
    <name evidence="12" type="ORF">ABS764_10490</name>
</gene>
<keyword evidence="12" id="KW-0675">Receptor</keyword>
<name>A0ABW8XUC9_9FLAO</name>
<dbReference type="InterPro" id="IPR036942">
    <property type="entry name" value="Beta-barrel_TonB_sf"/>
</dbReference>
<comment type="subcellular location">
    <subcellularLocation>
        <location evidence="1 8">Cell outer membrane</location>
        <topology evidence="1 8">Multi-pass membrane protein</topology>
    </subcellularLocation>
</comment>
<accession>A0ABW8XUC9</accession>
<dbReference type="Gene3D" id="2.40.170.20">
    <property type="entry name" value="TonB-dependent receptor, beta-barrel domain"/>
    <property type="match status" value="1"/>
</dbReference>
<evidence type="ECO:0000256" key="5">
    <source>
        <dbReference type="ARBA" id="ARBA00023077"/>
    </source>
</evidence>
<dbReference type="InterPro" id="IPR039426">
    <property type="entry name" value="TonB-dep_rcpt-like"/>
</dbReference>
<dbReference type="Gene3D" id="2.60.40.1120">
    <property type="entry name" value="Carboxypeptidase-like, regulatory domain"/>
    <property type="match status" value="1"/>
</dbReference>
<keyword evidence="5 9" id="KW-0798">TonB box</keyword>
<dbReference type="NCBIfam" id="TIGR04056">
    <property type="entry name" value="OMP_RagA_SusC"/>
    <property type="match status" value="1"/>
</dbReference>
<keyword evidence="6 8" id="KW-0472">Membrane</keyword>
<dbReference type="InterPro" id="IPR012910">
    <property type="entry name" value="Plug_dom"/>
</dbReference>
<dbReference type="InterPro" id="IPR023997">
    <property type="entry name" value="TonB-dep_OMP_SusC/RagA_CS"/>
</dbReference>
<organism evidence="12 13">
    <name type="scientific">Flavobacterium plantiphilum</name>
    <dbReference type="NCBI Taxonomy" id="3163297"/>
    <lineage>
        <taxon>Bacteria</taxon>
        <taxon>Pseudomonadati</taxon>
        <taxon>Bacteroidota</taxon>
        <taxon>Flavobacteriia</taxon>
        <taxon>Flavobacteriales</taxon>
        <taxon>Flavobacteriaceae</taxon>
        <taxon>Flavobacterium</taxon>
    </lineage>
</organism>
<evidence type="ECO:0000256" key="2">
    <source>
        <dbReference type="ARBA" id="ARBA00022448"/>
    </source>
</evidence>
<dbReference type="Pfam" id="PF13715">
    <property type="entry name" value="CarbopepD_reg_2"/>
    <property type="match status" value="1"/>
</dbReference>
<sequence length="1191" mass="130668">MKKNQVKQRLLIRLMKMTLYQFVLAVVFSTVTMANSLNGQGKLDTKVTISITDMNLNNALTELGKTADVKFSYNSRMVAFDQKVTVKATNEVLSAVLSRILQPLNIKYTVVSNQIILQKDTNKSAKENESVMSSLAQQQKILSGVVVDAGGLSLPGASVLVKGTKNSVSTDIDGKFTIRVDDAAKILVISYIGFDTVEMPIEGKTDFRITLKESSQSLEEVVVVGYGTQRKSDLTGAISSVSGEELATVPAMTAAQALQGRAAGLNIVTTSGAPGAGTNITIRGGTSITQSTKPLYIVDGFQMDDALNVINPNDIKSIEILKDASSTAIYGARGSNGIIVITTKSGKKGQTTVSYNSFISVDELSKKMDMMSNAEDFVKYQYEMAVLQGKPAQWSNVFDNSLATDTPNFYTGAFERINNRYASDYATDWQKKMFGGTGFTQNQNVTVSTGNEKTQAFLSYNYNNQEGIIANHNDTRNTFRAKINSELYKGLRLDLNTMFSNTSTDGGGEYSGLKDVLLQPINGGTLFNQDQLLNTQTFGDLSGLDSAYDTENPLVENQASQSNKRSRVFLVNTGVEFDFLKNFTWRTSGQYSWSSSKGTNFSDENSRAALTDPVNTGINGKIDNGESFSYQITNTLNFKKTFADRHDVSVLLGQEVTYNESESNSITLRQFPRPNFGLDDISNATVSDKETKHSRNGLASFFGRVNYTYDNRYLLAGTLRYDGSSKFAEGNKWGVFPSVSGAWRISEESFWKNNAIGDVINNFKLRAGYGITGNNGIGNNLYLTTVSQTDYPVNNTPGNPAYVPSSTLGNQGLQWETLHATNFGLDISLFNRRIDITAEWYNNQISDMLLKSIIPSSTGYANQYQNVGTMRNRGWEFTVGTTNVRTDNFSWTTNLNLAFNKSKVLSLEKDQTQKTFNVGGNRSGSVTYYATVGDQLGDMYGYVYEGLYTTDDFTQNPDGTYVLNPGVVKPSNGTASPGDVKFAADNEAGDQFTRQLVKIGNGTPDCIGGITNTFRYKGFDLNTFMKFSIGNDIYNATKHSTSPYALFQNVPTEFGNSYYRLIDPLTGQKATSLTRLQELNPDEASRTSALNLLNSSYITYPSSSYIEDGSYLRLAQITLGYTLPKAWSEKAGITNARFYFTANNILTITGYSGFDPEVSAGDNDLVAVTPGYDSSAYPRSRSFVLGLNLTF</sequence>
<keyword evidence="3 8" id="KW-1134">Transmembrane beta strand</keyword>
<proteinExistence type="inferred from homology"/>
<feature type="domain" description="TonB-dependent receptor-like beta-barrel" evidence="10">
    <location>
        <begin position="533"/>
        <end position="957"/>
    </location>
</feature>
<keyword evidence="2 8" id="KW-0813">Transport</keyword>
<dbReference type="Pfam" id="PF00593">
    <property type="entry name" value="TonB_dep_Rec_b-barrel"/>
    <property type="match status" value="1"/>
</dbReference>
<dbReference type="SUPFAM" id="SSF56935">
    <property type="entry name" value="Porins"/>
    <property type="match status" value="1"/>
</dbReference>
<evidence type="ECO:0000313" key="13">
    <source>
        <dbReference type="Proteomes" id="UP001629260"/>
    </source>
</evidence>